<dbReference type="GO" id="GO:0004527">
    <property type="term" value="F:exonuclease activity"/>
    <property type="evidence" value="ECO:0007669"/>
    <property type="project" value="UniProtKB-KW"/>
</dbReference>
<evidence type="ECO:0000313" key="3">
    <source>
        <dbReference type="EMBL" id="VVC34970.1"/>
    </source>
</evidence>
<dbReference type="PROSITE" id="PS50878">
    <property type="entry name" value="RT_POL"/>
    <property type="match status" value="1"/>
</dbReference>
<evidence type="ECO:0000256" key="1">
    <source>
        <dbReference type="SAM" id="Coils"/>
    </source>
</evidence>
<proteinExistence type="predicted"/>
<dbReference type="PANTHER" id="PTHR19446">
    <property type="entry name" value="REVERSE TRANSCRIPTASES"/>
    <property type="match status" value="1"/>
</dbReference>
<dbReference type="GO" id="GO:0004519">
    <property type="term" value="F:endonuclease activity"/>
    <property type="evidence" value="ECO:0007669"/>
    <property type="project" value="UniProtKB-KW"/>
</dbReference>
<dbReference type="AlphaFoldDB" id="A0A5E4MY27"/>
<dbReference type="InterPro" id="IPR008906">
    <property type="entry name" value="HATC_C_dom"/>
</dbReference>
<dbReference type="EMBL" id="CABPRJ010001031">
    <property type="protein sequence ID" value="VVC34970.1"/>
    <property type="molecule type" value="Genomic_DNA"/>
</dbReference>
<dbReference type="OrthoDB" id="6622538at2759"/>
<dbReference type="InterPro" id="IPR036691">
    <property type="entry name" value="Endo/exonu/phosph_ase_sf"/>
</dbReference>
<dbReference type="InterPro" id="IPR043502">
    <property type="entry name" value="DNA/RNA_pol_sf"/>
</dbReference>
<feature type="domain" description="Reverse transcriptase" evidence="2">
    <location>
        <begin position="522"/>
        <end position="661"/>
    </location>
</feature>
<name>A0A5E4MY27_9HEMI</name>
<dbReference type="Pfam" id="PF05699">
    <property type="entry name" value="Dimer_Tnp_hAT"/>
    <property type="match status" value="1"/>
</dbReference>
<gene>
    <name evidence="3" type="ORF">CINCED_3A022028</name>
</gene>
<dbReference type="Pfam" id="PF00078">
    <property type="entry name" value="RVT_1"/>
    <property type="match status" value="1"/>
</dbReference>
<feature type="coiled-coil region" evidence="1">
    <location>
        <begin position="278"/>
        <end position="308"/>
    </location>
</feature>
<reference evidence="3 4" key="1">
    <citation type="submission" date="2019-08" db="EMBL/GenBank/DDBJ databases">
        <authorList>
            <person name="Alioto T."/>
            <person name="Alioto T."/>
            <person name="Gomez Garrido J."/>
        </authorList>
    </citation>
    <scope>NUCLEOTIDE SEQUENCE [LARGE SCALE GENOMIC DNA]</scope>
</reference>
<dbReference type="GO" id="GO:0071897">
    <property type="term" value="P:DNA biosynthetic process"/>
    <property type="evidence" value="ECO:0007669"/>
    <property type="project" value="UniProtKB-ARBA"/>
</dbReference>
<dbReference type="InterPro" id="IPR000477">
    <property type="entry name" value="RT_dom"/>
</dbReference>
<dbReference type="GO" id="GO:0042575">
    <property type="term" value="C:DNA polymerase complex"/>
    <property type="evidence" value="ECO:0007669"/>
    <property type="project" value="UniProtKB-ARBA"/>
</dbReference>
<keyword evidence="3" id="KW-0269">Exonuclease</keyword>
<protein>
    <submittedName>
        <fullName evidence="3">Ribonuclease H-like domain,Endonuclease/exonuclease/phosphatase,HAT, C</fullName>
    </submittedName>
</protein>
<dbReference type="SUPFAM" id="SSF56672">
    <property type="entry name" value="DNA/RNA polymerases"/>
    <property type="match status" value="1"/>
</dbReference>
<keyword evidence="3" id="KW-0540">Nuclease</keyword>
<evidence type="ECO:0000259" key="2">
    <source>
        <dbReference type="PROSITE" id="PS50878"/>
    </source>
</evidence>
<organism evidence="3 4">
    <name type="scientific">Cinara cedri</name>
    <dbReference type="NCBI Taxonomy" id="506608"/>
    <lineage>
        <taxon>Eukaryota</taxon>
        <taxon>Metazoa</taxon>
        <taxon>Ecdysozoa</taxon>
        <taxon>Arthropoda</taxon>
        <taxon>Hexapoda</taxon>
        <taxon>Insecta</taxon>
        <taxon>Pterygota</taxon>
        <taxon>Neoptera</taxon>
        <taxon>Paraneoptera</taxon>
        <taxon>Hemiptera</taxon>
        <taxon>Sternorrhyncha</taxon>
        <taxon>Aphidomorpha</taxon>
        <taxon>Aphidoidea</taxon>
        <taxon>Aphididae</taxon>
        <taxon>Lachninae</taxon>
        <taxon>Cinara</taxon>
    </lineage>
</organism>
<accession>A0A5E4MY27</accession>
<evidence type="ECO:0000313" key="4">
    <source>
        <dbReference type="Proteomes" id="UP000325440"/>
    </source>
</evidence>
<keyword evidence="1" id="KW-0175">Coiled coil</keyword>
<keyword evidence="4" id="KW-1185">Reference proteome</keyword>
<keyword evidence="3" id="KW-0255">Endonuclease</keyword>
<dbReference type="Gene3D" id="3.60.10.10">
    <property type="entry name" value="Endonuclease/exonuclease/phosphatase"/>
    <property type="match status" value="1"/>
</dbReference>
<dbReference type="SUPFAM" id="SSF53098">
    <property type="entry name" value="Ribonuclease H-like"/>
    <property type="match status" value="1"/>
</dbReference>
<dbReference type="Proteomes" id="UP000325440">
    <property type="component" value="Unassembled WGS sequence"/>
</dbReference>
<dbReference type="InterPro" id="IPR012337">
    <property type="entry name" value="RNaseH-like_sf"/>
</dbReference>
<keyword evidence="3" id="KW-0378">Hydrolase</keyword>
<sequence length="661" mass="77120">MASNLNISMDNYEKRQKNINSVLSDYVITSTIGLKCNKTTTQKLRIMYFTVIDNMLSEMKKRFNNNSEFLIAISVFNPILTKFLIDDFVLKCINYYGDDNYFSDQSFGEIKKVIERVLVIPVSSASAERSFSSMKRIKTYLRTSMSNTRLHNLALISIERELRLTIGQDSLHNISNNNGTRLVNFASSKDLIISSTYFPRKCIHKHTWKSPDGRTQNQMDHILISKRHGSCIQKVRSYRGADADTDHYLLYAKFTLKLSVKWKMTSKKATERFNVQTLENIEISRKYAENLRQNLERTNSHIEKTNDRKVCVNSRWTQIKHVMTYSANQILGMEKKQRKKDWFNDLCSDAITKRNELRKILLQNPSQENIDIFKEQSRQTNRILKREKRLHQKKKIEEIERNRFNARKFFNECGSIKAGFKPKTRILSDAVGNLITEEKEVVSHFKEYFYQLLNQPVVEETNETVYYYTAEPKIEKPKQEEIDNIINKLKINKAPGENNIVAESLIKGGAEIRREIMELISIIWDTETPPEDWNTAIICPILKKGGPIKTKNYRGISLLDTCYKVYTSLILERINPYVEEIVGEYQSGFRKDYKQAYDSIDRDKLWKALEVLGIPKKYVSLIKGCNNRTVCRVRFLQEMSETFEVKLGLRQGDALSPTLFN</sequence>
<dbReference type="GO" id="GO:0046983">
    <property type="term" value="F:protein dimerization activity"/>
    <property type="evidence" value="ECO:0007669"/>
    <property type="project" value="InterPro"/>
</dbReference>